<evidence type="ECO:0000313" key="2">
    <source>
        <dbReference type="EMBL" id="MFB9631898.1"/>
    </source>
</evidence>
<feature type="signal peptide" evidence="1">
    <location>
        <begin position="1"/>
        <end position="23"/>
    </location>
</feature>
<accession>A0ABV5SLC8</accession>
<gene>
    <name evidence="2" type="ORF">ACFFSA_53325</name>
</gene>
<sequence>MKTHIVTGVALGAVLVFSPAASAAPTPDLSGAVYAGFGNQLTRYADGEWSTLAKVGATPQFAASPDGTKAAWVTENGDLQVMEGGKATTLVNGLQGGAPCLTPVWSADSSRVAYPAQGDEIMVAKADGSAAPEKVGTSPGVCHLAWSADGRYLAGYNTQGDSLYRLNVKTGKSLPAKGVKYINHVQSLSPDGSKAVVSIPESPETLGDGTWPASFKPVVLDIRTGKKERPAVKGKQIGAFYLPDGRLVVRTAGTRGQSGSGSPAHNSLVVLDSAGQPVERIAEPAKARNRALLQVLA</sequence>
<dbReference type="EMBL" id="JBHMBW010000111">
    <property type="protein sequence ID" value="MFB9631898.1"/>
    <property type="molecule type" value="Genomic_DNA"/>
</dbReference>
<dbReference type="InterPro" id="IPR011042">
    <property type="entry name" value="6-blade_b-propeller_TolB-like"/>
</dbReference>
<dbReference type="Gene3D" id="2.120.10.30">
    <property type="entry name" value="TolB, C-terminal domain"/>
    <property type="match status" value="1"/>
</dbReference>
<protein>
    <recommendedName>
        <fullName evidence="4">WD40 repeat domain-containing protein</fullName>
    </recommendedName>
</protein>
<feature type="chain" id="PRO_5045533491" description="WD40 repeat domain-containing protein" evidence="1">
    <location>
        <begin position="24"/>
        <end position="297"/>
    </location>
</feature>
<dbReference type="SUPFAM" id="SSF82171">
    <property type="entry name" value="DPP6 N-terminal domain-like"/>
    <property type="match status" value="1"/>
</dbReference>
<keyword evidence="3" id="KW-1185">Reference proteome</keyword>
<proteinExistence type="predicted"/>
<dbReference type="RefSeq" id="WP_344999096.1">
    <property type="nucleotide sequence ID" value="NZ_BAAAXV010000009.1"/>
</dbReference>
<organism evidence="2 3">
    <name type="scientific">Nonomuraea helvata</name>
    <dbReference type="NCBI Taxonomy" id="37484"/>
    <lineage>
        <taxon>Bacteria</taxon>
        <taxon>Bacillati</taxon>
        <taxon>Actinomycetota</taxon>
        <taxon>Actinomycetes</taxon>
        <taxon>Streptosporangiales</taxon>
        <taxon>Streptosporangiaceae</taxon>
        <taxon>Nonomuraea</taxon>
    </lineage>
</organism>
<evidence type="ECO:0008006" key="4">
    <source>
        <dbReference type="Google" id="ProtNLM"/>
    </source>
</evidence>
<reference evidence="2 3" key="1">
    <citation type="submission" date="2024-09" db="EMBL/GenBank/DDBJ databases">
        <authorList>
            <person name="Sun Q."/>
            <person name="Mori K."/>
        </authorList>
    </citation>
    <scope>NUCLEOTIDE SEQUENCE [LARGE SCALE GENOMIC DNA]</scope>
    <source>
        <strain evidence="2 3">JCM 3143</strain>
    </source>
</reference>
<name>A0ABV5SLC8_9ACTN</name>
<dbReference type="Proteomes" id="UP001589532">
    <property type="component" value="Unassembled WGS sequence"/>
</dbReference>
<evidence type="ECO:0000313" key="3">
    <source>
        <dbReference type="Proteomes" id="UP001589532"/>
    </source>
</evidence>
<evidence type="ECO:0000256" key="1">
    <source>
        <dbReference type="SAM" id="SignalP"/>
    </source>
</evidence>
<comment type="caution">
    <text evidence="2">The sequence shown here is derived from an EMBL/GenBank/DDBJ whole genome shotgun (WGS) entry which is preliminary data.</text>
</comment>
<keyword evidence="1" id="KW-0732">Signal</keyword>